<dbReference type="GO" id="GO:0005886">
    <property type="term" value="C:plasma membrane"/>
    <property type="evidence" value="ECO:0007669"/>
    <property type="project" value="UniProtKB-SubCell"/>
</dbReference>
<dbReference type="AlphaFoldDB" id="A0A1I5NJE3"/>
<evidence type="ECO:0000256" key="10">
    <source>
        <dbReference type="ARBA" id="ARBA00035120"/>
    </source>
</evidence>
<evidence type="ECO:0000256" key="9">
    <source>
        <dbReference type="ARBA" id="ARBA00023303"/>
    </source>
</evidence>
<keyword evidence="12" id="KW-0479">Metal-binding</keyword>
<dbReference type="OrthoDB" id="9806299at2"/>
<evidence type="ECO:0000256" key="11">
    <source>
        <dbReference type="ARBA" id="ARBA00035585"/>
    </source>
</evidence>
<evidence type="ECO:0000313" key="14">
    <source>
        <dbReference type="Proteomes" id="UP000199331"/>
    </source>
</evidence>
<feature type="transmembrane region" description="Helical" evidence="12">
    <location>
        <begin position="108"/>
        <end position="132"/>
    </location>
</feature>
<dbReference type="NCBIfam" id="TIGR00494">
    <property type="entry name" value="crcB"/>
    <property type="match status" value="1"/>
</dbReference>
<keyword evidence="9 12" id="KW-0407">Ion channel</keyword>
<keyword evidence="6 12" id="KW-0915">Sodium</keyword>
<comment type="activity regulation">
    <text evidence="12">Na(+) is not transported, but it plays an essential structural role and its presence is essential for fluoride channel function.</text>
</comment>
<keyword evidence="5 12" id="KW-1133">Transmembrane helix</keyword>
<evidence type="ECO:0000256" key="8">
    <source>
        <dbReference type="ARBA" id="ARBA00023136"/>
    </source>
</evidence>
<evidence type="ECO:0000256" key="5">
    <source>
        <dbReference type="ARBA" id="ARBA00022989"/>
    </source>
</evidence>
<dbReference type="HAMAP" id="MF_00454">
    <property type="entry name" value="FluC"/>
    <property type="match status" value="1"/>
</dbReference>
<gene>
    <name evidence="12" type="primary">fluC</name>
    <name evidence="12" type="synonym">crcB</name>
    <name evidence="13" type="ORF">SAMN04488060_1900</name>
</gene>
<dbReference type="Proteomes" id="UP000199331">
    <property type="component" value="Unassembled WGS sequence"/>
</dbReference>
<accession>A0A1I5NJE3</accession>
<feature type="transmembrane region" description="Helical" evidence="12">
    <location>
        <begin position="78"/>
        <end position="102"/>
    </location>
</feature>
<keyword evidence="8 12" id="KW-0472">Membrane</keyword>
<dbReference type="STRING" id="604088.SAMN04488060_1900"/>
<keyword evidence="14" id="KW-1185">Reference proteome</keyword>
<dbReference type="GO" id="GO:0062054">
    <property type="term" value="F:fluoride channel activity"/>
    <property type="evidence" value="ECO:0007669"/>
    <property type="project" value="UniProtKB-UniRule"/>
</dbReference>
<evidence type="ECO:0000256" key="3">
    <source>
        <dbReference type="ARBA" id="ARBA00022519"/>
    </source>
</evidence>
<evidence type="ECO:0000313" key="13">
    <source>
        <dbReference type="EMBL" id="SFP21928.1"/>
    </source>
</evidence>
<evidence type="ECO:0000256" key="2">
    <source>
        <dbReference type="ARBA" id="ARBA00022475"/>
    </source>
</evidence>
<keyword evidence="4 12" id="KW-0812">Transmembrane</keyword>
<dbReference type="PANTHER" id="PTHR28259">
    <property type="entry name" value="FLUORIDE EXPORT PROTEIN 1-RELATED"/>
    <property type="match status" value="1"/>
</dbReference>
<dbReference type="GO" id="GO:0046872">
    <property type="term" value="F:metal ion binding"/>
    <property type="evidence" value="ECO:0007669"/>
    <property type="project" value="UniProtKB-KW"/>
</dbReference>
<keyword evidence="3" id="KW-0997">Cell inner membrane</keyword>
<dbReference type="GO" id="GO:0140114">
    <property type="term" value="P:cellular detoxification of fluoride"/>
    <property type="evidence" value="ECO:0007669"/>
    <property type="project" value="UniProtKB-UniRule"/>
</dbReference>
<evidence type="ECO:0000256" key="1">
    <source>
        <dbReference type="ARBA" id="ARBA00004651"/>
    </source>
</evidence>
<proteinExistence type="inferred from homology"/>
<comment type="subcellular location">
    <subcellularLocation>
        <location evidence="1 12">Cell membrane</location>
        <topology evidence="1 12">Multi-pass membrane protein</topology>
    </subcellularLocation>
</comment>
<evidence type="ECO:0000256" key="7">
    <source>
        <dbReference type="ARBA" id="ARBA00023065"/>
    </source>
</evidence>
<keyword evidence="2 12" id="KW-1003">Cell membrane</keyword>
<feature type="binding site" evidence="12">
    <location>
        <position position="89"/>
    </location>
    <ligand>
        <name>Na(+)</name>
        <dbReference type="ChEBI" id="CHEBI:29101"/>
        <note>structural</note>
    </ligand>
</feature>
<keyword evidence="7 12" id="KW-0406">Ion transport</keyword>
<evidence type="ECO:0000256" key="4">
    <source>
        <dbReference type="ARBA" id="ARBA00022692"/>
    </source>
</evidence>
<comment type="function">
    <text evidence="12">Fluoride-specific ion channel. Important for reducing fluoride concentration in the cell, thus reducing its toxicity.</text>
</comment>
<dbReference type="PANTHER" id="PTHR28259:SF1">
    <property type="entry name" value="FLUORIDE EXPORT PROTEIN 1-RELATED"/>
    <property type="match status" value="1"/>
</dbReference>
<protein>
    <recommendedName>
        <fullName evidence="12">Fluoride-specific ion channel FluC</fullName>
    </recommendedName>
</protein>
<evidence type="ECO:0000256" key="6">
    <source>
        <dbReference type="ARBA" id="ARBA00023053"/>
    </source>
</evidence>
<feature type="binding site" evidence="12">
    <location>
        <position position="86"/>
    </location>
    <ligand>
        <name>Na(+)</name>
        <dbReference type="ChEBI" id="CHEBI:29101"/>
        <note>structural</note>
    </ligand>
</feature>
<reference evidence="14" key="1">
    <citation type="submission" date="2016-10" db="EMBL/GenBank/DDBJ databases">
        <authorList>
            <person name="Varghese N."/>
            <person name="Submissions S."/>
        </authorList>
    </citation>
    <scope>NUCLEOTIDE SEQUENCE [LARGE SCALE GENOMIC DNA]</scope>
    <source>
        <strain evidence="14">CGMCC 1.7715</strain>
    </source>
</reference>
<dbReference type="RefSeq" id="WP_090480614.1">
    <property type="nucleotide sequence ID" value="NZ_FOWZ01000003.1"/>
</dbReference>
<comment type="similarity">
    <text evidence="10 12">Belongs to the fluoride channel Fluc/FEX (TC 1.A.43) family.</text>
</comment>
<dbReference type="InterPro" id="IPR003691">
    <property type="entry name" value="FluC"/>
</dbReference>
<dbReference type="EMBL" id="FOWZ01000003">
    <property type="protein sequence ID" value="SFP21928.1"/>
    <property type="molecule type" value="Genomic_DNA"/>
</dbReference>
<organism evidence="13 14">
    <name type="scientific">Qipengyuania nanhaisediminis</name>
    <dbReference type="NCBI Taxonomy" id="604088"/>
    <lineage>
        <taxon>Bacteria</taxon>
        <taxon>Pseudomonadati</taxon>
        <taxon>Pseudomonadota</taxon>
        <taxon>Alphaproteobacteria</taxon>
        <taxon>Sphingomonadales</taxon>
        <taxon>Erythrobacteraceae</taxon>
        <taxon>Qipengyuania</taxon>
    </lineage>
</organism>
<keyword evidence="12" id="KW-0813">Transport</keyword>
<sequence length="136" mass="14050">MSTLSPLAATLHVAIGGGIGAAMRYQTGRAMTQWLGAPIMGAFPFATLAVNAIGSLLMGLLAGWLVRSGADTSEQTRLLLGAGVLGGFTTFSAFSLEMVMLIERGQYLFATLYAVLSFALGITGLMVGLAVMRMAG</sequence>
<evidence type="ECO:0000256" key="12">
    <source>
        <dbReference type="HAMAP-Rule" id="MF_00454"/>
    </source>
</evidence>
<name>A0A1I5NJE3_9SPHN</name>
<dbReference type="Pfam" id="PF02537">
    <property type="entry name" value="CRCB"/>
    <property type="match status" value="1"/>
</dbReference>
<feature type="transmembrane region" description="Helical" evidence="12">
    <location>
        <begin position="40"/>
        <end position="66"/>
    </location>
</feature>
<comment type="catalytic activity">
    <reaction evidence="11">
        <text>fluoride(in) = fluoride(out)</text>
        <dbReference type="Rhea" id="RHEA:76159"/>
        <dbReference type="ChEBI" id="CHEBI:17051"/>
    </reaction>
    <physiologicalReaction direction="left-to-right" evidence="11">
        <dbReference type="Rhea" id="RHEA:76160"/>
    </physiologicalReaction>
</comment>